<feature type="domain" description="EF-hand" evidence="5">
    <location>
        <begin position="81"/>
        <end position="116"/>
    </location>
</feature>
<name>A0A504YJ67_FASGI</name>
<sequence length="289" mass="33351">MTATFFLTSCLQVWKFIWASQLFMQSRSCFMLGANFFEPYLAHERLFGAVVQNARQIDANKDGLINDEELTSWLDEMAKVNDLPKAAQRLKLCDANRDGELTFDEYTRCTYGVGEDQLLRTIAGDYHHGVQFMHSEQIRFDAADEDRNHRLSIKEMAMFLWPQHYSSMEEMQASMVLAMMDSNHDMAVTFDEFVSEESGGQKLPGLVDSAIDHFLHMDKNQDNQLTMDELKPWFTPSLHNTIKHEAKVLIEKIDLNGDHLISLEEVEDAKKIWSVSSPRSNFQPIREEV</sequence>
<feature type="chain" id="PRO_5021358719" description="EF-hand domain-containing protein" evidence="4">
    <location>
        <begin position="20"/>
        <end position="289"/>
    </location>
</feature>
<evidence type="ECO:0000256" key="3">
    <source>
        <dbReference type="ARBA" id="ARBA00022837"/>
    </source>
</evidence>
<keyword evidence="3" id="KW-0106">Calcium</keyword>
<dbReference type="InterPro" id="IPR018247">
    <property type="entry name" value="EF_Hand_1_Ca_BS"/>
</dbReference>
<dbReference type="Pfam" id="PF13202">
    <property type="entry name" value="EF-hand_5"/>
    <property type="match status" value="2"/>
</dbReference>
<dbReference type="SUPFAM" id="SSF47473">
    <property type="entry name" value="EF-hand"/>
    <property type="match status" value="2"/>
</dbReference>
<evidence type="ECO:0000256" key="2">
    <source>
        <dbReference type="ARBA" id="ARBA00022737"/>
    </source>
</evidence>
<keyword evidence="1" id="KW-0479">Metal-binding</keyword>
<dbReference type="STRING" id="46835.A0A504YJ67"/>
<dbReference type="PROSITE" id="PS00018">
    <property type="entry name" value="EF_HAND_1"/>
    <property type="match status" value="5"/>
</dbReference>
<dbReference type="InterPro" id="IPR002048">
    <property type="entry name" value="EF_hand_dom"/>
</dbReference>
<dbReference type="GO" id="GO:0005509">
    <property type="term" value="F:calcium ion binding"/>
    <property type="evidence" value="ECO:0007669"/>
    <property type="project" value="InterPro"/>
</dbReference>
<dbReference type="SMART" id="SM00054">
    <property type="entry name" value="EFh"/>
    <property type="match status" value="5"/>
</dbReference>
<dbReference type="Proteomes" id="UP000316759">
    <property type="component" value="Unassembled WGS sequence"/>
</dbReference>
<dbReference type="PROSITE" id="PS50222">
    <property type="entry name" value="EF_HAND_2"/>
    <property type="match status" value="2"/>
</dbReference>
<dbReference type="OrthoDB" id="6223661at2759"/>
<feature type="domain" description="EF-hand" evidence="5">
    <location>
        <begin position="205"/>
        <end position="240"/>
    </location>
</feature>
<dbReference type="PANTHER" id="PTHR10827">
    <property type="entry name" value="RETICULOCALBIN"/>
    <property type="match status" value="1"/>
</dbReference>
<dbReference type="Pfam" id="PF13499">
    <property type="entry name" value="EF-hand_7"/>
    <property type="match status" value="1"/>
</dbReference>
<gene>
    <name evidence="6" type="ORF">FGIG_11772</name>
</gene>
<accession>A0A504YJ67</accession>
<keyword evidence="2" id="KW-0677">Repeat</keyword>
<evidence type="ECO:0000256" key="1">
    <source>
        <dbReference type="ARBA" id="ARBA00022723"/>
    </source>
</evidence>
<keyword evidence="7" id="KW-1185">Reference proteome</keyword>
<comment type="caution">
    <text evidence="6">The sequence shown here is derived from an EMBL/GenBank/DDBJ whole genome shotgun (WGS) entry which is preliminary data.</text>
</comment>
<evidence type="ECO:0000313" key="7">
    <source>
        <dbReference type="Proteomes" id="UP000316759"/>
    </source>
</evidence>
<proteinExistence type="predicted"/>
<protein>
    <recommendedName>
        <fullName evidence="5">EF-hand domain-containing protein</fullName>
    </recommendedName>
</protein>
<organism evidence="6 7">
    <name type="scientific">Fasciola gigantica</name>
    <name type="common">Giant liver fluke</name>
    <dbReference type="NCBI Taxonomy" id="46835"/>
    <lineage>
        <taxon>Eukaryota</taxon>
        <taxon>Metazoa</taxon>
        <taxon>Spiralia</taxon>
        <taxon>Lophotrochozoa</taxon>
        <taxon>Platyhelminthes</taxon>
        <taxon>Trematoda</taxon>
        <taxon>Digenea</taxon>
        <taxon>Plagiorchiida</taxon>
        <taxon>Echinostomata</taxon>
        <taxon>Echinostomatoidea</taxon>
        <taxon>Fasciolidae</taxon>
        <taxon>Fasciola</taxon>
    </lineage>
</organism>
<evidence type="ECO:0000259" key="5">
    <source>
        <dbReference type="PROSITE" id="PS50222"/>
    </source>
</evidence>
<dbReference type="AlphaFoldDB" id="A0A504YJ67"/>
<dbReference type="InterPro" id="IPR011992">
    <property type="entry name" value="EF-hand-dom_pair"/>
</dbReference>
<dbReference type="Gene3D" id="1.10.238.10">
    <property type="entry name" value="EF-hand"/>
    <property type="match status" value="3"/>
</dbReference>
<reference evidence="6 7" key="1">
    <citation type="submission" date="2019-04" db="EMBL/GenBank/DDBJ databases">
        <title>Annotation for the trematode Fasciola gigantica.</title>
        <authorList>
            <person name="Choi Y.-J."/>
        </authorList>
    </citation>
    <scope>NUCLEOTIDE SEQUENCE [LARGE SCALE GENOMIC DNA]</scope>
    <source>
        <strain evidence="6">Uganda_cow_1</strain>
    </source>
</reference>
<feature type="signal peptide" evidence="4">
    <location>
        <begin position="1"/>
        <end position="19"/>
    </location>
</feature>
<evidence type="ECO:0000313" key="6">
    <source>
        <dbReference type="EMBL" id="TPP57920.1"/>
    </source>
</evidence>
<evidence type="ECO:0000256" key="4">
    <source>
        <dbReference type="SAM" id="SignalP"/>
    </source>
</evidence>
<dbReference type="EMBL" id="SUNJ01012591">
    <property type="protein sequence ID" value="TPP57920.1"/>
    <property type="molecule type" value="Genomic_DNA"/>
</dbReference>
<keyword evidence="4" id="KW-0732">Signal</keyword>
<dbReference type="PANTHER" id="PTHR10827:SF98">
    <property type="entry name" value="45 KDA CALCIUM-BINDING PROTEIN"/>
    <property type="match status" value="1"/>
</dbReference>